<organism evidence="7 8">
    <name type="scientific">candidate division TA06 bacterium</name>
    <dbReference type="NCBI Taxonomy" id="2250710"/>
    <lineage>
        <taxon>Bacteria</taxon>
        <taxon>Bacteria division TA06</taxon>
    </lineage>
</organism>
<dbReference type="PROSITE" id="PS00194">
    <property type="entry name" value="THIOREDOXIN_1"/>
    <property type="match status" value="1"/>
</dbReference>
<dbReference type="GO" id="GO:0016209">
    <property type="term" value="F:antioxidant activity"/>
    <property type="evidence" value="ECO:0007669"/>
    <property type="project" value="InterPro"/>
</dbReference>
<feature type="signal peptide" evidence="5">
    <location>
        <begin position="1"/>
        <end position="21"/>
    </location>
</feature>
<keyword evidence="5" id="KW-0732">Signal</keyword>
<keyword evidence="2" id="KW-0201">Cytochrome c-type biogenesis</keyword>
<dbReference type="GO" id="GO:0016491">
    <property type="term" value="F:oxidoreductase activity"/>
    <property type="evidence" value="ECO:0007669"/>
    <property type="project" value="InterPro"/>
</dbReference>
<dbReference type="PROSITE" id="PS51352">
    <property type="entry name" value="THIOREDOXIN_2"/>
    <property type="match status" value="1"/>
</dbReference>
<evidence type="ECO:0000256" key="2">
    <source>
        <dbReference type="ARBA" id="ARBA00022748"/>
    </source>
</evidence>
<feature type="domain" description="Thioredoxin" evidence="6">
    <location>
        <begin position="501"/>
        <end position="639"/>
    </location>
</feature>
<dbReference type="GO" id="GO:0017004">
    <property type="term" value="P:cytochrome complex assembly"/>
    <property type="evidence" value="ECO:0007669"/>
    <property type="project" value="UniProtKB-KW"/>
</dbReference>
<evidence type="ECO:0000256" key="3">
    <source>
        <dbReference type="ARBA" id="ARBA00023157"/>
    </source>
</evidence>
<name>A0A660S9C3_UNCT6</name>
<dbReference type="PROSITE" id="PS51257">
    <property type="entry name" value="PROKAR_LIPOPROTEIN"/>
    <property type="match status" value="1"/>
</dbReference>
<dbReference type="AlphaFoldDB" id="A0A660S9C3"/>
<feature type="chain" id="PRO_5024825249" description="Thioredoxin domain-containing protein" evidence="5">
    <location>
        <begin position="22"/>
        <end position="639"/>
    </location>
</feature>
<dbReference type="Proteomes" id="UP000282321">
    <property type="component" value="Unassembled WGS sequence"/>
</dbReference>
<evidence type="ECO:0000256" key="5">
    <source>
        <dbReference type="SAM" id="SignalP"/>
    </source>
</evidence>
<sequence length="639" mass="73835">MKKIFATLLIAILLSSCNKSSFNISPKNPKPGETVKIKIKSDEYAVVNLHYEALPDSQMVINSHNGYATFKIPENIYYITYDIENSDSMIKPLSVLEIYTDSGKPIRGYYFAKGMLLAKEKKTTDAINNFKKETDLYPSNYDAFFENLFLTNAKINKDSIIVSLNKKYSNPDLLESTINYYYKTGNIALAQEYLNKFLQRNYTFTKSYLSGYLTYYNKDNSKILDKILSGVTNEQLKKQFILNLFYYSVMDNNKTRAKTYGNLYINIDTTSANRADVLYWMYRMKLKSINDVLPLAKKFPSSRYASRVFGNYINLLIENNKKDSAYSTAKSFISSYFLPDFIINFGYSVLEKIPSKTADYLNLINKRYPEINSFKLRNYYAIRNYDYNEFVNKKNTFYTYFYDLKSRLFKGINDNNNALKYAKLAVEHMKLTDNDDTDILDNLASLFFTTGKNNDAKSLAFKILTKSPSDSIARNIISKFYPKSNIDSIINSEINKRLKVNTLNIKADNFTIKSINGKTFSLDKLRGKVVVLNFWATWCGPCKHEIPYISKLPGLFSSDNVIFLAISDEDSTRIAKFVQTHPFKYNVCFKGNKVSEIYNIKAIPTHIIIDKKGYVQYKHIGYIPGIEKKIEMEIKLLLK</sequence>
<evidence type="ECO:0000256" key="1">
    <source>
        <dbReference type="ARBA" id="ARBA00004196"/>
    </source>
</evidence>
<dbReference type="InterPro" id="IPR000866">
    <property type="entry name" value="AhpC/TSA"/>
</dbReference>
<comment type="caution">
    <text evidence="7">The sequence shown here is derived from an EMBL/GenBank/DDBJ whole genome shotgun (WGS) entry which is preliminary data.</text>
</comment>
<dbReference type="InterPro" id="IPR011990">
    <property type="entry name" value="TPR-like_helical_dom_sf"/>
</dbReference>
<dbReference type="SUPFAM" id="SSF52833">
    <property type="entry name" value="Thioredoxin-like"/>
    <property type="match status" value="1"/>
</dbReference>
<keyword evidence="4" id="KW-0676">Redox-active center</keyword>
<evidence type="ECO:0000259" key="6">
    <source>
        <dbReference type="PROSITE" id="PS51352"/>
    </source>
</evidence>
<evidence type="ECO:0000313" key="8">
    <source>
        <dbReference type="Proteomes" id="UP000282321"/>
    </source>
</evidence>
<evidence type="ECO:0000313" key="7">
    <source>
        <dbReference type="EMBL" id="RKX66887.1"/>
    </source>
</evidence>
<proteinExistence type="predicted"/>
<dbReference type="InterPro" id="IPR050553">
    <property type="entry name" value="Thioredoxin_ResA/DsbE_sf"/>
</dbReference>
<evidence type="ECO:0000256" key="4">
    <source>
        <dbReference type="ARBA" id="ARBA00023284"/>
    </source>
</evidence>
<dbReference type="CDD" id="cd02966">
    <property type="entry name" value="TlpA_like_family"/>
    <property type="match status" value="1"/>
</dbReference>
<dbReference type="PANTHER" id="PTHR42852:SF6">
    <property type="entry name" value="THIOL:DISULFIDE INTERCHANGE PROTEIN DSBE"/>
    <property type="match status" value="1"/>
</dbReference>
<dbReference type="PANTHER" id="PTHR42852">
    <property type="entry name" value="THIOL:DISULFIDE INTERCHANGE PROTEIN DSBE"/>
    <property type="match status" value="1"/>
</dbReference>
<dbReference type="Gene3D" id="3.40.30.10">
    <property type="entry name" value="Glutaredoxin"/>
    <property type="match status" value="1"/>
</dbReference>
<accession>A0A660S9C3</accession>
<comment type="subcellular location">
    <subcellularLocation>
        <location evidence="1">Cell envelope</location>
    </subcellularLocation>
</comment>
<dbReference type="EMBL" id="QNBC01000030">
    <property type="protein sequence ID" value="RKX66887.1"/>
    <property type="molecule type" value="Genomic_DNA"/>
</dbReference>
<dbReference type="Pfam" id="PF00578">
    <property type="entry name" value="AhpC-TSA"/>
    <property type="match status" value="1"/>
</dbReference>
<dbReference type="Gene3D" id="1.25.40.10">
    <property type="entry name" value="Tetratricopeptide repeat domain"/>
    <property type="match status" value="1"/>
</dbReference>
<protein>
    <recommendedName>
        <fullName evidence="6">Thioredoxin domain-containing protein</fullName>
    </recommendedName>
</protein>
<dbReference type="GO" id="GO:0006950">
    <property type="term" value="P:response to stress"/>
    <property type="evidence" value="ECO:0007669"/>
    <property type="project" value="UniProtKB-ARBA"/>
</dbReference>
<dbReference type="InterPro" id="IPR036249">
    <property type="entry name" value="Thioredoxin-like_sf"/>
</dbReference>
<dbReference type="SUPFAM" id="SSF48452">
    <property type="entry name" value="TPR-like"/>
    <property type="match status" value="1"/>
</dbReference>
<dbReference type="InterPro" id="IPR013766">
    <property type="entry name" value="Thioredoxin_domain"/>
</dbReference>
<reference evidence="7 8" key="1">
    <citation type="submission" date="2018-06" db="EMBL/GenBank/DDBJ databases">
        <title>Extensive metabolic versatility and redundancy in microbially diverse, dynamic hydrothermal sediments.</title>
        <authorList>
            <person name="Dombrowski N."/>
            <person name="Teske A."/>
            <person name="Baker B.J."/>
        </authorList>
    </citation>
    <scope>NUCLEOTIDE SEQUENCE [LARGE SCALE GENOMIC DNA]</scope>
    <source>
        <strain evidence="7">B35_G9</strain>
    </source>
</reference>
<gene>
    <name evidence="7" type="ORF">DRP44_03165</name>
</gene>
<keyword evidence="3" id="KW-1015">Disulfide bond</keyword>
<dbReference type="GO" id="GO:0030313">
    <property type="term" value="C:cell envelope"/>
    <property type="evidence" value="ECO:0007669"/>
    <property type="project" value="UniProtKB-SubCell"/>
</dbReference>
<dbReference type="InterPro" id="IPR017937">
    <property type="entry name" value="Thioredoxin_CS"/>
</dbReference>